<keyword evidence="1" id="KW-0812">Transmembrane</keyword>
<evidence type="ECO:0000313" key="3">
    <source>
        <dbReference type="Proteomes" id="UP001596091"/>
    </source>
</evidence>
<feature type="transmembrane region" description="Helical" evidence="1">
    <location>
        <begin position="40"/>
        <end position="61"/>
    </location>
</feature>
<gene>
    <name evidence="2" type="ORF">ACFPT7_02955</name>
</gene>
<reference evidence="3" key="1">
    <citation type="journal article" date="2019" name="Int. J. Syst. Evol. Microbiol.">
        <title>The Global Catalogue of Microorganisms (GCM) 10K type strain sequencing project: providing services to taxonomists for standard genome sequencing and annotation.</title>
        <authorList>
            <consortium name="The Broad Institute Genomics Platform"/>
            <consortium name="The Broad Institute Genome Sequencing Center for Infectious Disease"/>
            <person name="Wu L."/>
            <person name="Ma J."/>
        </authorList>
    </citation>
    <scope>NUCLEOTIDE SEQUENCE [LARGE SCALE GENOMIC DNA]</scope>
    <source>
        <strain evidence="3">JCM 4087</strain>
    </source>
</reference>
<protein>
    <submittedName>
        <fullName evidence="2">Uncharacterized protein</fullName>
    </submittedName>
</protein>
<sequence length="98" mass="11335">MQELPEPVLENLPERTSEQALEVEDAGVEIRSRKFRMAMVVYLILAALIWFTVGEGTFLAYGRRVEIRAVPLLIIGLFAFRTWLAREADKVRRRSQTE</sequence>
<name>A0ABW1EA74_9BACT</name>
<keyword evidence="1" id="KW-0472">Membrane</keyword>
<dbReference type="Proteomes" id="UP001596091">
    <property type="component" value="Unassembled WGS sequence"/>
</dbReference>
<comment type="caution">
    <text evidence="2">The sequence shown here is derived from an EMBL/GenBank/DDBJ whole genome shotgun (WGS) entry which is preliminary data.</text>
</comment>
<evidence type="ECO:0000256" key="1">
    <source>
        <dbReference type="SAM" id="Phobius"/>
    </source>
</evidence>
<accession>A0ABW1EA74</accession>
<dbReference type="RefSeq" id="WP_263334107.1">
    <property type="nucleotide sequence ID" value="NZ_JAGSYH010000002.1"/>
</dbReference>
<feature type="transmembrane region" description="Helical" evidence="1">
    <location>
        <begin position="67"/>
        <end position="84"/>
    </location>
</feature>
<evidence type="ECO:0000313" key="2">
    <source>
        <dbReference type="EMBL" id="MFC5861244.1"/>
    </source>
</evidence>
<organism evidence="2 3">
    <name type="scientific">Acidicapsa dinghuensis</name>
    <dbReference type="NCBI Taxonomy" id="2218256"/>
    <lineage>
        <taxon>Bacteria</taxon>
        <taxon>Pseudomonadati</taxon>
        <taxon>Acidobacteriota</taxon>
        <taxon>Terriglobia</taxon>
        <taxon>Terriglobales</taxon>
        <taxon>Acidobacteriaceae</taxon>
        <taxon>Acidicapsa</taxon>
    </lineage>
</organism>
<keyword evidence="3" id="KW-1185">Reference proteome</keyword>
<dbReference type="EMBL" id="JBHSPH010000001">
    <property type="protein sequence ID" value="MFC5861244.1"/>
    <property type="molecule type" value="Genomic_DNA"/>
</dbReference>
<keyword evidence="1" id="KW-1133">Transmembrane helix</keyword>
<proteinExistence type="predicted"/>